<dbReference type="SUPFAM" id="SSF55347">
    <property type="entry name" value="Glyceraldehyde-3-phosphate dehydrogenase-like, C-terminal domain"/>
    <property type="match status" value="1"/>
</dbReference>
<dbReference type="PANTHER" id="PTHR43125:SF1">
    <property type="entry name" value="INOSITOL-3-PHOSPHATE SYNTHASE"/>
    <property type="match status" value="1"/>
</dbReference>
<dbReference type="GO" id="GO:0008654">
    <property type="term" value="P:phospholipid biosynthetic process"/>
    <property type="evidence" value="ECO:0007669"/>
    <property type="project" value="InterPro"/>
</dbReference>
<accession>A0A2R6B171</accession>
<dbReference type="SUPFAM" id="SSF51735">
    <property type="entry name" value="NAD(P)-binding Rossmann-fold domains"/>
    <property type="match status" value="1"/>
</dbReference>
<organism evidence="3 4">
    <name type="scientific">Candidatus Marsarchaeota G2 archaeon ECH_B_SAG-M15</name>
    <dbReference type="NCBI Taxonomy" id="1978162"/>
    <lineage>
        <taxon>Archaea</taxon>
        <taxon>Candidatus Marsarchaeota</taxon>
        <taxon>Candidatus Marsarchaeota group 2</taxon>
    </lineage>
</organism>
<dbReference type="Pfam" id="PF01658">
    <property type="entry name" value="Inos-1-P_synth"/>
    <property type="match status" value="1"/>
</dbReference>
<dbReference type="EMBL" id="NEXJ01000025">
    <property type="protein sequence ID" value="PSN92343.1"/>
    <property type="molecule type" value="Genomic_DNA"/>
</dbReference>
<gene>
    <name evidence="3" type="ORF">B9Q08_01505</name>
</gene>
<comment type="similarity">
    <text evidence="1">Belongs to the myo-inositol 1-phosphate synthase family.</text>
</comment>
<dbReference type="AlphaFoldDB" id="A0A2R6B171"/>
<dbReference type="GO" id="GO:0006021">
    <property type="term" value="P:inositol biosynthetic process"/>
    <property type="evidence" value="ECO:0007669"/>
    <property type="project" value="InterPro"/>
</dbReference>
<dbReference type="InterPro" id="IPR002587">
    <property type="entry name" value="Myo-inos-1-P_Synthase"/>
</dbReference>
<comment type="caution">
    <text evidence="3">The sequence shown here is derived from an EMBL/GenBank/DDBJ whole genome shotgun (WGS) entry which is preliminary data.</text>
</comment>
<reference evidence="3 4" key="1">
    <citation type="submission" date="2017-04" db="EMBL/GenBank/DDBJ databases">
        <title>Novel microbial lineages endemic to geothermal iron-oxide mats fill important gaps in the evolutionary history of Archaea.</title>
        <authorList>
            <person name="Jay Z.J."/>
            <person name="Beam J.P."/>
            <person name="Dlakic M."/>
            <person name="Rusch D.B."/>
            <person name="Kozubal M.A."/>
            <person name="Inskeep W.P."/>
        </authorList>
    </citation>
    <scope>NUCLEOTIDE SEQUENCE [LARGE SCALE GENOMIC DNA]</scope>
    <source>
        <strain evidence="3">ECH_B_SAG-M15</strain>
    </source>
</reference>
<name>A0A2R6B171_9ARCH</name>
<evidence type="ECO:0000259" key="2">
    <source>
        <dbReference type="Pfam" id="PF01658"/>
    </source>
</evidence>
<sequence length="354" mass="38751">MSKKIRVAVAGVGNCASALVQGVIKSKEDGDLEGLSFAELGGYRPSDIEFVAAFDVNKSKVGLDLGEAIFSPPNNTLQIVSPRKLGVVVSRAPVLDGLGKYLSRMVEVSDQPEVDVAQTLRDSGAEVLINYVPVGSERAARFYAEQALKAGVAFINAMPTFIVSDPAWDRKFREKGLPAIGDDVMSQLGSTVLHKTLARLMVDRGVTLLRTYQVNIGGDTDFANMLEESRLKTKRESKTSAVQSLVPYPVPTRIGPSDYIEFLENRKYAYIVLEGKYFGGAPIRIELKLEVWDAYNSAGVMIDAVRAAKIGLERRVGGAITSASAWTMKHPPIQLPYSEAKEQFMEFIEGKRER</sequence>
<evidence type="ECO:0000313" key="3">
    <source>
        <dbReference type="EMBL" id="PSN92343.1"/>
    </source>
</evidence>
<dbReference type="InterPro" id="IPR013021">
    <property type="entry name" value="Myo-inos-1-P_Synthase_GAPDH"/>
</dbReference>
<dbReference type="InterPro" id="IPR052199">
    <property type="entry name" value="MIPS"/>
</dbReference>
<dbReference type="PIRSF" id="PIRSF015578">
    <property type="entry name" value="Myoinos-ppht_syn"/>
    <property type="match status" value="1"/>
</dbReference>
<dbReference type="Proteomes" id="UP000240490">
    <property type="component" value="Unassembled WGS sequence"/>
</dbReference>
<dbReference type="InterPro" id="IPR036291">
    <property type="entry name" value="NAD(P)-bd_dom_sf"/>
</dbReference>
<proteinExistence type="inferred from homology"/>
<dbReference type="GO" id="GO:0004512">
    <property type="term" value="F:inositol-3-phosphate synthase activity"/>
    <property type="evidence" value="ECO:0007669"/>
    <property type="project" value="InterPro"/>
</dbReference>
<evidence type="ECO:0000256" key="1">
    <source>
        <dbReference type="ARBA" id="ARBA00010813"/>
    </source>
</evidence>
<dbReference type="Gene3D" id="3.30.360.10">
    <property type="entry name" value="Dihydrodipicolinate Reductase, domain 2"/>
    <property type="match status" value="1"/>
</dbReference>
<feature type="domain" description="Myo-inositol-1-phosphate synthase GAPDH-like" evidence="2">
    <location>
        <begin position="189"/>
        <end position="293"/>
    </location>
</feature>
<dbReference type="Gene3D" id="3.40.50.720">
    <property type="entry name" value="NAD(P)-binding Rossmann-like Domain"/>
    <property type="match status" value="1"/>
</dbReference>
<dbReference type="PANTHER" id="PTHR43125">
    <property type="entry name" value="INOSITOL-3-PHOSPHATE SYNTHASE"/>
    <property type="match status" value="1"/>
</dbReference>
<evidence type="ECO:0000313" key="4">
    <source>
        <dbReference type="Proteomes" id="UP000240490"/>
    </source>
</evidence>
<protein>
    <submittedName>
        <fullName evidence="3">Inositol-3-phosphate synthase</fullName>
    </submittedName>
</protein>